<evidence type="ECO:0000313" key="1">
    <source>
        <dbReference type="EMBL" id="GAT48022.1"/>
    </source>
</evidence>
<sequence>MAGTQAGSVEEHIMMGTLERSMAETDHLFADPNPRSGMDFTNLMKMRTTMYSTELGQWSVSLDLPEAQEQQQFLYTVATADPPVDPVEFVSPALASG</sequence>
<organism evidence="1 2">
    <name type="scientific">Mycena chlorophos</name>
    <name type="common">Agaric fungus</name>
    <name type="synonym">Agaricus chlorophos</name>
    <dbReference type="NCBI Taxonomy" id="658473"/>
    <lineage>
        <taxon>Eukaryota</taxon>
        <taxon>Fungi</taxon>
        <taxon>Dikarya</taxon>
        <taxon>Basidiomycota</taxon>
        <taxon>Agaricomycotina</taxon>
        <taxon>Agaricomycetes</taxon>
        <taxon>Agaricomycetidae</taxon>
        <taxon>Agaricales</taxon>
        <taxon>Marasmiineae</taxon>
        <taxon>Mycenaceae</taxon>
        <taxon>Mycena</taxon>
    </lineage>
</organism>
<protein>
    <submittedName>
        <fullName evidence="1">Uncharacterized protein</fullName>
    </submittedName>
</protein>
<reference evidence="1" key="1">
    <citation type="submission" date="2014-09" db="EMBL/GenBank/DDBJ databases">
        <title>Genome sequence of the luminous mushroom Mycena chlorophos for searching fungal bioluminescence genes.</title>
        <authorList>
            <person name="Tanaka Y."/>
            <person name="Kasuga D."/>
            <person name="Oba Y."/>
            <person name="Hase S."/>
            <person name="Sato K."/>
            <person name="Oba Y."/>
            <person name="Sakakibara Y."/>
        </authorList>
    </citation>
    <scope>NUCLEOTIDE SEQUENCE</scope>
</reference>
<gene>
    <name evidence="1" type="ORF">MCHLO_05458</name>
</gene>
<proteinExistence type="predicted"/>
<dbReference type="Proteomes" id="UP000815677">
    <property type="component" value="Unassembled WGS sequence"/>
</dbReference>
<accession>A0ABQ0LBU5</accession>
<evidence type="ECO:0000313" key="2">
    <source>
        <dbReference type="Proteomes" id="UP000815677"/>
    </source>
</evidence>
<dbReference type="EMBL" id="DF844120">
    <property type="protein sequence ID" value="GAT48022.1"/>
    <property type="molecule type" value="Genomic_DNA"/>
</dbReference>
<name>A0ABQ0LBU5_MYCCL</name>
<keyword evidence="2" id="KW-1185">Reference proteome</keyword>